<proteinExistence type="predicted"/>
<comment type="caution">
    <text evidence="4">The sequence shown here is derived from an EMBL/GenBank/DDBJ whole genome shotgun (WGS) entry which is preliminary data.</text>
</comment>
<evidence type="ECO:0000259" key="3">
    <source>
        <dbReference type="Pfam" id="PF16537"/>
    </source>
</evidence>
<dbReference type="RefSeq" id="WP_083220886.1">
    <property type="nucleotide sequence ID" value="NZ_MARB01000028.1"/>
</dbReference>
<keyword evidence="2" id="KW-1133">Transmembrane helix</keyword>
<dbReference type="InterPro" id="IPR032389">
    <property type="entry name" value="GspB_C"/>
</dbReference>
<keyword evidence="5" id="KW-1185">Reference proteome</keyword>
<evidence type="ECO:0000256" key="1">
    <source>
        <dbReference type="SAM" id="MobiDB-lite"/>
    </source>
</evidence>
<accession>A0A7Z0VIG3</accession>
<keyword evidence="2" id="KW-0812">Transmembrane</keyword>
<keyword evidence="2" id="KW-0472">Membrane</keyword>
<gene>
    <name evidence="4" type="ORF">CODIS_37100</name>
</gene>
<protein>
    <recommendedName>
        <fullName evidence="3">Type II secretion system protein GspB C-terminal domain-containing protein</fullName>
    </recommendedName>
</protein>
<evidence type="ECO:0000313" key="5">
    <source>
        <dbReference type="Proteomes" id="UP000094769"/>
    </source>
</evidence>
<evidence type="ECO:0000313" key="4">
    <source>
        <dbReference type="EMBL" id="ODJ86075.1"/>
    </source>
</evidence>
<dbReference type="GO" id="GO:0015627">
    <property type="term" value="C:type II protein secretion system complex"/>
    <property type="evidence" value="ECO:0007669"/>
    <property type="project" value="InterPro"/>
</dbReference>
<name>A0A7Z0VIG3_9GAMM</name>
<sequence length="294" mass="33038">MSSILDALERASQERMPGKTDILPESMPVFDENKTFFRRLLLLVVLLISIFAAFWFLFDDGASKPETPANAEPMTNPVIRPQATPPAERDGGTETARQNKPTVPKDELTAERIRSSSRPNQRPLISEAIVSEKQQRMIPKMSESVPEEQASGQLPIPPVVERKIPAPLPAPIAEEVTYAEQSEQVATMPEVDEGRIASVESTVNDAADAAQTDQQQIPLIWELDQGLREELEQLRTTIHVYHEIPSERFVIINMRRYGEGDTLDAKGYRLHTIDRDGIVVDYGNGLVRLLREKY</sequence>
<dbReference type="OrthoDB" id="5432325at2"/>
<dbReference type="Proteomes" id="UP000094769">
    <property type="component" value="Unassembled WGS sequence"/>
</dbReference>
<organism evidence="4 5">
    <name type="scientific">Candidatus Thiodiazotropha endolucinida</name>
    <dbReference type="NCBI Taxonomy" id="1655433"/>
    <lineage>
        <taxon>Bacteria</taxon>
        <taxon>Pseudomonadati</taxon>
        <taxon>Pseudomonadota</taxon>
        <taxon>Gammaproteobacteria</taxon>
        <taxon>Chromatiales</taxon>
        <taxon>Sedimenticolaceae</taxon>
        <taxon>Candidatus Thiodiazotropha</taxon>
    </lineage>
</organism>
<feature type="domain" description="Type II secretion system protein GspB C-terminal" evidence="3">
    <location>
        <begin position="234"/>
        <end position="288"/>
    </location>
</feature>
<feature type="compositionally biased region" description="Basic and acidic residues" evidence="1">
    <location>
        <begin position="103"/>
        <end position="114"/>
    </location>
</feature>
<feature type="region of interest" description="Disordered" evidence="1">
    <location>
        <begin position="67"/>
        <end position="129"/>
    </location>
</feature>
<dbReference type="Pfam" id="PF16537">
    <property type="entry name" value="T2SSB"/>
    <property type="match status" value="1"/>
</dbReference>
<dbReference type="EMBL" id="MARB01000028">
    <property type="protein sequence ID" value="ODJ86075.1"/>
    <property type="molecule type" value="Genomic_DNA"/>
</dbReference>
<evidence type="ECO:0000256" key="2">
    <source>
        <dbReference type="SAM" id="Phobius"/>
    </source>
</evidence>
<reference evidence="4 5" key="1">
    <citation type="submission" date="2016-06" db="EMBL/GenBank/DDBJ databases">
        <title>Genome sequence of endosymbiont of Candidatus Endolucinida thiodiazotropha.</title>
        <authorList>
            <person name="Poehlein A."/>
            <person name="Koenig S."/>
            <person name="Heiden S.E."/>
            <person name="Thuermer A."/>
            <person name="Voget S."/>
            <person name="Daniel R."/>
            <person name="Markert S."/>
            <person name="Gros O."/>
            <person name="Schweder T."/>
        </authorList>
    </citation>
    <scope>NUCLEOTIDE SEQUENCE [LARGE SCALE GENOMIC DNA]</scope>
    <source>
        <strain evidence="4 5">COS</strain>
    </source>
</reference>
<dbReference type="AlphaFoldDB" id="A0A7Z0VIG3"/>
<feature type="transmembrane region" description="Helical" evidence="2">
    <location>
        <begin position="40"/>
        <end position="58"/>
    </location>
</feature>